<feature type="non-terminal residue" evidence="1">
    <location>
        <position position="103"/>
    </location>
</feature>
<dbReference type="EMBL" id="CAJVPQ010026394">
    <property type="protein sequence ID" value="CAG8768704.1"/>
    <property type="molecule type" value="Genomic_DNA"/>
</dbReference>
<protein>
    <submittedName>
        <fullName evidence="1">14844_t:CDS:1</fullName>
    </submittedName>
</protein>
<dbReference type="OrthoDB" id="10509944at2759"/>
<dbReference type="Proteomes" id="UP000789570">
    <property type="component" value="Unassembled WGS sequence"/>
</dbReference>
<evidence type="ECO:0000313" key="2">
    <source>
        <dbReference type="Proteomes" id="UP000789570"/>
    </source>
</evidence>
<proteinExistence type="predicted"/>
<evidence type="ECO:0000313" key="1">
    <source>
        <dbReference type="EMBL" id="CAG8768704.1"/>
    </source>
</evidence>
<reference evidence="1" key="1">
    <citation type="submission" date="2021-06" db="EMBL/GenBank/DDBJ databases">
        <authorList>
            <person name="Kallberg Y."/>
            <person name="Tangrot J."/>
            <person name="Rosling A."/>
        </authorList>
    </citation>
    <scope>NUCLEOTIDE SEQUENCE</scope>
    <source>
        <strain evidence="1">UK204</strain>
    </source>
</reference>
<accession>A0A9N9J921</accession>
<keyword evidence="2" id="KW-1185">Reference proteome</keyword>
<name>A0A9N9J921_9GLOM</name>
<feature type="non-terminal residue" evidence="1">
    <location>
        <position position="1"/>
    </location>
</feature>
<organism evidence="1 2">
    <name type="scientific">Funneliformis caledonium</name>
    <dbReference type="NCBI Taxonomy" id="1117310"/>
    <lineage>
        <taxon>Eukaryota</taxon>
        <taxon>Fungi</taxon>
        <taxon>Fungi incertae sedis</taxon>
        <taxon>Mucoromycota</taxon>
        <taxon>Glomeromycotina</taxon>
        <taxon>Glomeromycetes</taxon>
        <taxon>Glomerales</taxon>
        <taxon>Glomeraceae</taxon>
        <taxon>Funneliformis</taxon>
    </lineage>
</organism>
<sequence>EITVFEKENKKSLVIETKQNLMIWYDIKKHGELSLEKGKNKTPIKLKLKPITQVNRPDHLIVETVEKQYPELSFLPDSGENIEFYRVDNGIPCPVNMKNQKKK</sequence>
<dbReference type="AlphaFoldDB" id="A0A9N9J921"/>
<gene>
    <name evidence="1" type="ORF">FCALED_LOCUS17392</name>
</gene>
<comment type="caution">
    <text evidence="1">The sequence shown here is derived from an EMBL/GenBank/DDBJ whole genome shotgun (WGS) entry which is preliminary data.</text>
</comment>